<evidence type="ECO:0000256" key="1">
    <source>
        <dbReference type="SAM" id="MobiDB-lite"/>
    </source>
</evidence>
<feature type="non-terminal residue" evidence="2">
    <location>
        <position position="130"/>
    </location>
</feature>
<keyword evidence="3" id="KW-1185">Reference proteome</keyword>
<comment type="caution">
    <text evidence="2">The sequence shown here is derived from an EMBL/GenBank/DDBJ whole genome shotgun (WGS) entry which is preliminary data.</text>
</comment>
<accession>A0ABN8QR78</accession>
<proteinExistence type="predicted"/>
<name>A0ABN8QR78_9CNID</name>
<feature type="compositionally biased region" description="Basic residues" evidence="1">
    <location>
        <begin position="87"/>
        <end position="106"/>
    </location>
</feature>
<sequence>SLASKLDEIKSNSANSDCGHSKNCYLPSLDLVPGGKSTVRYVEVKLQALEEIKGTLFHMLDNVNTVLLALRRRYDQNTYTKAEEVRRKRRMKEQKRKNKTKKRKVLSRQAKEVCKLLTGNEEIDITQKAS</sequence>
<dbReference type="EMBL" id="CALNXK010000138">
    <property type="protein sequence ID" value="CAH3166745.1"/>
    <property type="molecule type" value="Genomic_DNA"/>
</dbReference>
<evidence type="ECO:0000313" key="3">
    <source>
        <dbReference type="Proteomes" id="UP001159405"/>
    </source>
</evidence>
<evidence type="ECO:0000313" key="2">
    <source>
        <dbReference type="EMBL" id="CAH3166745.1"/>
    </source>
</evidence>
<organism evidence="2 3">
    <name type="scientific">Porites lobata</name>
    <dbReference type="NCBI Taxonomy" id="104759"/>
    <lineage>
        <taxon>Eukaryota</taxon>
        <taxon>Metazoa</taxon>
        <taxon>Cnidaria</taxon>
        <taxon>Anthozoa</taxon>
        <taxon>Hexacorallia</taxon>
        <taxon>Scleractinia</taxon>
        <taxon>Fungiina</taxon>
        <taxon>Poritidae</taxon>
        <taxon>Porites</taxon>
    </lineage>
</organism>
<reference evidence="2 3" key="1">
    <citation type="submission" date="2022-05" db="EMBL/GenBank/DDBJ databases">
        <authorList>
            <consortium name="Genoscope - CEA"/>
            <person name="William W."/>
        </authorList>
    </citation>
    <scope>NUCLEOTIDE SEQUENCE [LARGE SCALE GENOMIC DNA]</scope>
</reference>
<feature type="region of interest" description="Disordered" evidence="1">
    <location>
        <begin position="82"/>
        <end position="108"/>
    </location>
</feature>
<protein>
    <submittedName>
        <fullName evidence="2">Uncharacterized protein</fullName>
    </submittedName>
</protein>
<gene>
    <name evidence="2" type="ORF">PLOB_00007815</name>
</gene>
<feature type="non-terminal residue" evidence="2">
    <location>
        <position position="1"/>
    </location>
</feature>
<dbReference type="Proteomes" id="UP001159405">
    <property type="component" value="Unassembled WGS sequence"/>
</dbReference>